<accession>A0A0H2R2K8</accession>
<evidence type="ECO:0000313" key="2">
    <source>
        <dbReference type="Proteomes" id="UP000053477"/>
    </source>
</evidence>
<dbReference type="Proteomes" id="UP000053477">
    <property type="component" value="Unassembled WGS sequence"/>
</dbReference>
<evidence type="ECO:0000313" key="1">
    <source>
        <dbReference type="EMBL" id="KLO05577.1"/>
    </source>
</evidence>
<protein>
    <submittedName>
        <fullName evidence="1">Uncharacterized protein</fullName>
    </submittedName>
</protein>
<feature type="non-terminal residue" evidence="1">
    <location>
        <position position="106"/>
    </location>
</feature>
<dbReference type="EMBL" id="KQ086289">
    <property type="protein sequence ID" value="KLO05577.1"/>
    <property type="molecule type" value="Genomic_DNA"/>
</dbReference>
<dbReference type="InParanoid" id="A0A0H2R2K8"/>
<name>A0A0H2R2K8_9AGAM</name>
<reference evidence="1 2" key="1">
    <citation type="submission" date="2015-04" db="EMBL/GenBank/DDBJ databases">
        <title>Complete genome sequence of Schizopora paradoxa KUC8140, a cosmopolitan wood degrader in East Asia.</title>
        <authorList>
            <consortium name="DOE Joint Genome Institute"/>
            <person name="Min B."/>
            <person name="Park H."/>
            <person name="Jang Y."/>
            <person name="Kim J.-J."/>
            <person name="Kim K.H."/>
            <person name="Pangilinan J."/>
            <person name="Lipzen A."/>
            <person name="Riley R."/>
            <person name="Grigoriev I.V."/>
            <person name="Spatafora J.W."/>
            <person name="Choi I.-G."/>
        </authorList>
    </citation>
    <scope>NUCLEOTIDE SEQUENCE [LARGE SCALE GENOMIC DNA]</scope>
    <source>
        <strain evidence="1 2">KUC8140</strain>
    </source>
</reference>
<proteinExistence type="predicted"/>
<feature type="non-terminal residue" evidence="1">
    <location>
        <position position="1"/>
    </location>
</feature>
<dbReference type="OrthoDB" id="3231351at2759"/>
<organism evidence="1 2">
    <name type="scientific">Schizopora paradoxa</name>
    <dbReference type="NCBI Taxonomy" id="27342"/>
    <lineage>
        <taxon>Eukaryota</taxon>
        <taxon>Fungi</taxon>
        <taxon>Dikarya</taxon>
        <taxon>Basidiomycota</taxon>
        <taxon>Agaricomycotina</taxon>
        <taxon>Agaricomycetes</taxon>
        <taxon>Hymenochaetales</taxon>
        <taxon>Schizoporaceae</taxon>
        <taxon>Schizopora</taxon>
    </lineage>
</organism>
<gene>
    <name evidence="1" type="ORF">SCHPADRAFT_788960</name>
</gene>
<keyword evidence="2" id="KW-1185">Reference proteome</keyword>
<sequence length="106" mass="12186">ILPFQWNKDNWKLAFALLTEVEKADNRKVLSVIFFKDLRQKIKGDTKSAVYRCIAQQLFPDIYKLSSSHVTLVAERVCAEIDVLFKKYKDNAKCLYKTGDGVEGPD</sequence>
<dbReference type="AlphaFoldDB" id="A0A0H2R2K8"/>